<dbReference type="InterPro" id="IPR045851">
    <property type="entry name" value="AMP-bd_C_sf"/>
</dbReference>
<dbReference type="EMBL" id="BMEO01000001">
    <property type="protein sequence ID" value="GGF84216.1"/>
    <property type="molecule type" value="Genomic_DNA"/>
</dbReference>
<evidence type="ECO:0000256" key="2">
    <source>
        <dbReference type="ARBA" id="ARBA00022598"/>
    </source>
</evidence>
<feature type="domain" description="AMP-dependent synthetase/ligase" evidence="3">
    <location>
        <begin position="12"/>
        <end position="297"/>
    </location>
</feature>
<keyword evidence="5" id="KW-1185">Reference proteome</keyword>
<evidence type="ECO:0000313" key="5">
    <source>
        <dbReference type="Proteomes" id="UP000605253"/>
    </source>
</evidence>
<keyword evidence="2" id="KW-0436">Ligase</keyword>
<reference evidence="4" key="2">
    <citation type="submission" date="2020-09" db="EMBL/GenBank/DDBJ databases">
        <authorList>
            <person name="Sun Q."/>
            <person name="Zhou Y."/>
        </authorList>
    </citation>
    <scope>NUCLEOTIDE SEQUENCE</scope>
    <source>
        <strain evidence="4">CGMCC 1.12181</strain>
    </source>
</reference>
<protein>
    <submittedName>
        <fullName evidence="4">Long-chain acyl-CoA synthetase</fullName>
    </submittedName>
</protein>
<sequence length="478" mass="52024">MLRINQGIDFNPQCVAIHSDNNPEWLTVDQWATAKQCVIVPVPHFFTATQIAGMVDQAGVDSVFCQAEALPLWLSLGFQQVAVFGALTVLARTPPIEVNLPKNTHKITFTSGSTAQPKGVRLSLSHLLTVGQSLARATEHLGLKKHLSALPYSILLENMAAVYANQFANKGQGLDIVSVPMAEVGLQGSGHFQPEKLVEALIKHQADSLIMMPAMLKALLQYLSNHPNNLSSVKFMAVGGAVCPPALIRQAHEMGLPVFQGYGISECGSVICLNKELSEDGSVGRPLSHARLSLDDNSQIIYRGPRFLGYLGDTTQDPDDKYEQSCYATGDTGVIDQQGRLTILGRLTHLIVNGFGRNISPEWIEAELLALAAIQQVMVVGDGQAFLTALCVSEYDEETLFQLIQPINSQLPDYARIQAVICVAPFNEANGTLTATGKLIRQEIYQQHLPQLEQIYDKYTSASQYGNSLLTAMPSNGR</sequence>
<comment type="similarity">
    <text evidence="1">Belongs to the ATP-dependent AMP-binding enzyme family.</text>
</comment>
<dbReference type="SUPFAM" id="SSF56801">
    <property type="entry name" value="Acetyl-CoA synthetase-like"/>
    <property type="match status" value="1"/>
</dbReference>
<dbReference type="Pfam" id="PF23562">
    <property type="entry name" value="AMP-binding_C_3"/>
    <property type="match status" value="1"/>
</dbReference>
<dbReference type="Pfam" id="PF00501">
    <property type="entry name" value="AMP-binding"/>
    <property type="match status" value="1"/>
</dbReference>
<organism evidence="4 5">
    <name type="scientific">Marinicella pacifica</name>
    <dbReference type="NCBI Taxonomy" id="1171543"/>
    <lineage>
        <taxon>Bacteria</taxon>
        <taxon>Pseudomonadati</taxon>
        <taxon>Pseudomonadota</taxon>
        <taxon>Gammaproteobacteria</taxon>
        <taxon>Lysobacterales</taxon>
        <taxon>Marinicellaceae</taxon>
        <taxon>Marinicella</taxon>
    </lineage>
</organism>
<evidence type="ECO:0000259" key="3">
    <source>
        <dbReference type="Pfam" id="PF00501"/>
    </source>
</evidence>
<dbReference type="PANTHER" id="PTHR43201:SF5">
    <property type="entry name" value="MEDIUM-CHAIN ACYL-COA LIGASE ACSF2, MITOCHONDRIAL"/>
    <property type="match status" value="1"/>
</dbReference>
<dbReference type="InterPro" id="IPR042099">
    <property type="entry name" value="ANL_N_sf"/>
</dbReference>
<accession>A0A917FHU7</accession>
<comment type="caution">
    <text evidence="4">The sequence shown here is derived from an EMBL/GenBank/DDBJ whole genome shotgun (WGS) entry which is preliminary data.</text>
</comment>
<dbReference type="GO" id="GO:0031956">
    <property type="term" value="F:medium-chain fatty acid-CoA ligase activity"/>
    <property type="evidence" value="ECO:0007669"/>
    <property type="project" value="TreeGrafter"/>
</dbReference>
<dbReference type="Proteomes" id="UP000605253">
    <property type="component" value="Unassembled WGS sequence"/>
</dbReference>
<proteinExistence type="inferred from homology"/>
<dbReference type="RefSeq" id="WP_188363747.1">
    <property type="nucleotide sequence ID" value="NZ_BAABJF010000011.1"/>
</dbReference>
<dbReference type="InterPro" id="IPR000873">
    <property type="entry name" value="AMP-dep_synth/lig_dom"/>
</dbReference>
<dbReference type="Gene3D" id="3.30.300.30">
    <property type="match status" value="1"/>
</dbReference>
<dbReference type="Gene3D" id="3.40.50.12780">
    <property type="entry name" value="N-terminal domain of ligase-like"/>
    <property type="match status" value="1"/>
</dbReference>
<dbReference type="GO" id="GO:0006631">
    <property type="term" value="P:fatty acid metabolic process"/>
    <property type="evidence" value="ECO:0007669"/>
    <property type="project" value="TreeGrafter"/>
</dbReference>
<dbReference type="PANTHER" id="PTHR43201">
    <property type="entry name" value="ACYL-COA SYNTHETASE"/>
    <property type="match status" value="1"/>
</dbReference>
<dbReference type="AlphaFoldDB" id="A0A917FHU7"/>
<evidence type="ECO:0000256" key="1">
    <source>
        <dbReference type="ARBA" id="ARBA00006432"/>
    </source>
</evidence>
<gene>
    <name evidence="4" type="ORF">GCM10011365_01410</name>
</gene>
<evidence type="ECO:0000313" key="4">
    <source>
        <dbReference type="EMBL" id="GGF84216.1"/>
    </source>
</evidence>
<name>A0A917FHU7_9GAMM</name>
<reference evidence="4" key="1">
    <citation type="journal article" date="2014" name="Int. J. Syst. Evol. Microbiol.">
        <title>Complete genome sequence of Corynebacterium casei LMG S-19264T (=DSM 44701T), isolated from a smear-ripened cheese.</title>
        <authorList>
            <consortium name="US DOE Joint Genome Institute (JGI-PGF)"/>
            <person name="Walter F."/>
            <person name="Albersmeier A."/>
            <person name="Kalinowski J."/>
            <person name="Ruckert C."/>
        </authorList>
    </citation>
    <scope>NUCLEOTIDE SEQUENCE</scope>
    <source>
        <strain evidence="4">CGMCC 1.12181</strain>
    </source>
</reference>